<accession>A0A971M5V8</accession>
<reference evidence="1" key="1">
    <citation type="journal article" date="2020" name="Biotechnol. Biofuels">
        <title>New insights from the biogas microbiome by comprehensive genome-resolved metagenomics of nearly 1600 species originating from multiple anaerobic digesters.</title>
        <authorList>
            <person name="Campanaro S."/>
            <person name="Treu L."/>
            <person name="Rodriguez-R L.M."/>
            <person name="Kovalovszki A."/>
            <person name="Ziels R.M."/>
            <person name="Maus I."/>
            <person name="Zhu X."/>
            <person name="Kougias P.G."/>
            <person name="Basile A."/>
            <person name="Luo G."/>
            <person name="Schluter A."/>
            <person name="Konstantinidis K.T."/>
            <person name="Angelidaki I."/>
        </authorList>
    </citation>
    <scope>NUCLEOTIDE SEQUENCE</scope>
    <source>
        <strain evidence="1">AS06rmzACSIP_7</strain>
    </source>
</reference>
<reference evidence="1" key="2">
    <citation type="submission" date="2020-01" db="EMBL/GenBank/DDBJ databases">
        <authorList>
            <person name="Campanaro S."/>
        </authorList>
    </citation>
    <scope>NUCLEOTIDE SEQUENCE</scope>
    <source>
        <strain evidence="1">AS06rmzACSIP_7</strain>
    </source>
</reference>
<name>A0A971M5V8_9BACT</name>
<organism evidence="1 2">
    <name type="scientific">Syntrophorhabdus aromaticivorans</name>
    <dbReference type="NCBI Taxonomy" id="328301"/>
    <lineage>
        <taxon>Bacteria</taxon>
        <taxon>Pseudomonadati</taxon>
        <taxon>Thermodesulfobacteriota</taxon>
        <taxon>Syntrophorhabdia</taxon>
        <taxon>Syntrophorhabdales</taxon>
        <taxon>Syntrophorhabdaceae</taxon>
        <taxon>Syntrophorhabdus</taxon>
    </lineage>
</organism>
<dbReference type="Pfam" id="PF08889">
    <property type="entry name" value="WbqC"/>
    <property type="match status" value="1"/>
</dbReference>
<evidence type="ECO:0000313" key="1">
    <source>
        <dbReference type="EMBL" id="NLW36390.1"/>
    </source>
</evidence>
<sequence>MKIGIMQPYFFPYIGYFQLMNAVDEFVVYDNIEFTKKGWINRNRILANGKDYFVTIPLKKDSDYLDVRDRCLADSWPSGRTKMLNRMKEAYRKAPQFDVVYPVIERCLHFEDANLFNFIFYTLTQVKAYLGISTFFIKSSAIPIDHTLKAEKKVIAICKARNADVYVNPIGGIELYTKDEFKNQGIDLYFLKADGFEYKQFNNGFIPWLSIIDVMMFNSKETITNMLMQYSLR</sequence>
<gene>
    <name evidence="1" type="ORF">GXY80_13090</name>
</gene>
<protein>
    <submittedName>
        <fullName evidence="1">WbqC family protein</fullName>
    </submittedName>
</protein>
<comment type="caution">
    <text evidence="1">The sequence shown here is derived from an EMBL/GenBank/DDBJ whole genome shotgun (WGS) entry which is preliminary data.</text>
</comment>
<proteinExistence type="predicted"/>
<dbReference type="InterPro" id="IPR014985">
    <property type="entry name" value="WbqC"/>
</dbReference>
<dbReference type="AlphaFoldDB" id="A0A971M5V8"/>
<dbReference type="EMBL" id="JAAYEE010000245">
    <property type="protein sequence ID" value="NLW36390.1"/>
    <property type="molecule type" value="Genomic_DNA"/>
</dbReference>
<dbReference type="Proteomes" id="UP000777265">
    <property type="component" value="Unassembled WGS sequence"/>
</dbReference>
<evidence type="ECO:0000313" key="2">
    <source>
        <dbReference type="Proteomes" id="UP000777265"/>
    </source>
</evidence>